<dbReference type="RefSeq" id="WP_006750501.1">
    <property type="nucleotide sequence ID" value="NZ_ABLC01000018.1"/>
</dbReference>
<dbReference type="SUPFAM" id="SSF140129">
    <property type="entry name" value="MxiH-like"/>
    <property type="match status" value="1"/>
</dbReference>
<dbReference type="Proteomes" id="UP000005463">
    <property type="component" value="Unassembled WGS sequence"/>
</dbReference>
<protein>
    <submittedName>
        <fullName evidence="1">Type III secretion system protein BsaK</fullName>
    </submittedName>
</protein>
<evidence type="ECO:0000313" key="1">
    <source>
        <dbReference type="EMBL" id="EDT05171.1"/>
    </source>
</evidence>
<dbReference type="EMBL" id="ABLC01000018">
    <property type="protein sequence ID" value="EDT05171.1"/>
    <property type="molecule type" value="Genomic_DNA"/>
</dbReference>
<dbReference type="Gene3D" id="1.20.58.90">
    <property type="match status" value="1"/>
</dbReference>
<comment type="caution">
    <text evidence="1">The sequence shown here is derived from an EMBL/GenBank/DDBJ whole genome shotgun (WGS) entry which is preliminary data.</text>
</comment>
<accession>B1FB89</accession>
<name>B1FB89_9BURK</name>
<dbReference type="PATRIC" id="fig|396596.7.peg.6606"/>
<gene>
    <name evidence="1" type="ORF">BamIOP4010DRAFT_1298</name>
</gene>
<organism evidence="1 2">
    <name type="scientific">Burkholderia ambifaria IOP40-10</name>
    <dbReference type="NCBI Taxonomy" id="396596"/>
    <lineage>
        <taxon>Bacteria</taxon>
        <taxon>Pseudomonadati</taxon>
        <taxon>Pseudomonadota</taxon>
        <taxon>Betaproteobacteria</taxon>
        <taxon>Burkholderiales</taxon>
        <taxon>Burkholderiaceae</taxon>
        <taxon>Burkholderia</taxon>
        <taxon>Burkholderia cepacia complex</taxon>
    </lineage>
</organism>
<proteinExistence type="predicted"/>
<dbReference type="AlphaFoldDB" id="B1FB89"/>
<dbReference type="GO" id="GO:0015031">
    <property type="term" value="P:protein transport"/>
    <property type="evidence" value="ECO:0007669"/>
    <property type="project" value="InterPro"/>
</dbReference>
<dbReference type="InterPro" id="IPR037203">
    <property type="entry name" value="T3SS_needle-like_sf"/>
</dbReference>
<sequence>MIAPIHSAPAVVDLTQIDTARAPTSLDDMVQQAFEHVNASANAHKADLDHKIGSDLTNPRNLAALQATLSDYNIEVSMASSLSRKAISAVETLVKAQ</sequence>
<evidence type="ECO:0000313" key="2">
    <source>
        <dbReference type="Proteomes" id="UP000005463"/>
    </source>
</evidence>
<reference evidence="1 2" key="1">
    <citation type="submission" date="2008-03" db="EMBL/GenBank/DDBJ databases">
        <title>Sequencing of the draft genome and assembly of Burkholderia ambifaria IOP40-10.</title>
        <authorList>
            <consortium name="US DOE Joint Genome Institute (JGI-PGF)"/>
            <person name="Copeland A."/>
            <person name="Lucas S."/>
            <person name="Lapidus A."/>
            <person name="Glavina del Rio T."/>
            <person name="Dalin E."/>
            <person name="Tice H."/>
            <person name="Bruce D."/>
            <person name="Goodwin L."/>
            <person name="Pitluck S."/>
            <person name="Larimer F."/>
            <person name="Land M.L."/>
            <person name="Hauser L."/>
            <person name="Tiedje J."/>
            <person name="Richardson P."/>
        </authorList>
    </citation>
    <scope>NUCLEOTIDE SEQUENCE [LARGE SCALE GENOMIC DNA]</scope>
    <source>
        <strain evidence="1 2">IOP40-10</strain>
    </source>
</reference>
<dbReference type="NCBIfam" id="NF038054">
    <property type="entry name" value="T3SS_SctI"/>
    <property type="match status" value="1"/>
</dbReference>
<dbReference type="InterPro" id="IPR047754">
    <property type="entry name" value="T3SS_SctI-like"/>
</dbReference>